<dbReference type="AlphaFoldDB" id="A0A0N9HSP3"/>
<name>A0A0N9HSP3_9PSEU</name>
<organism evidence="1 2">
    <name type="scientific">Kibdelosporangium phytohabitans</name>
    <dbReference type="NCBI Taxonomy" id="860235"/>
    <lineage>
        <taxon>Bacteria</taxon>
        <taxon>Bacillati</taxon>
        <taxon>Actinomycetota</taxon>
        <taxon>Actinomycetes</taxon>
        <taxon>Pseudonocardiales</taxon>
        <taxon>Pseudonocardiaceae</taxon>
        <taxon>Kibdelosporangium</taxon>
    </lineage>
</organism>
<dbReference type="STRING" id="860235.AOZ06_03895"/>
<dbReference type="RefSeq" id="WP_054288154.1">
    <property type="nucleotide sequence ID" value="NZ_CP012752.1"/>
</dbReference>
<dbReference type="SUPFAM" id="SSF53335">
    <property type="entry name" value="S-adenosyl-L-methionine-dependent methyltransferases"/>
    <property type="match status" value="1"/>
</dbReference>
<dbReference type="Gene3D" id="3.40.50.150">
    <property type="entry name" value="Vaccinia Virus protein VP39"/>
    <property type="match status" value="1"/>
</dbReference>
<reference evidence="1 2" key="1">
    <citation type="submission" date="2015-07" db="EMBL/GenBank/DDBJ databases">
        <title>Genome sequencing of Kibdelosporangium phytohabitans.</title>
        <authorList>
            <person name="Qin S."/>
            <person name="Xing K."/>
        </authorList>
    </citation>
    <scope>NUCLEOTIDE SEQUENCE [LARGE SCALE GENOMIC DNA]</scope>
    <source>
        <strain evidence="1 2">KLBMP1111</strain>
    </source>
</reference>
<dbReference type="OrthoDB" id="8221452at2"/>
<protein>
    <submittedName>
        <fullName evidence="1">Uncharacterized protein</fullName>
    </submittedName>
</protein>
<evidence type="ECO:0000313" key="1">
    <source>
        <dbReference type="EMBL" id="ALG06178.1"/>
    </source>
</evidence>
<dbReference type="NCBIfam" id="NF037959">
    <property type="entry name" value="MFS_SpdSyn"/>
    <property type="match status" value="1"/>
</dbReference>
<proteinExistence type="predicted"/>
<dbReference type="KEGG" id="kphy:AOZ06_03895"/>
<dbReference type="InterPro" id="IPR029063">
    <property type="entry name" value="SAM-dependent_MTases_sf"/>
</dbReference>
<evidence type="ECO:0000313" key="2">
    <source>
        <dbReference type="Proteomes" id="UP000063699"/>
    </source>
</evidence>
<dbReference type="Proteomes" id="UP000063699">
    <property type="component" value="Chromosome"/>
</dbReference>
<accession>A0A0N9HSP3</accession>
<keyword evidence="2" id="KW-1185">Reference proteome</keyword>
<sequence>MSASSKGAHSPPRHLTTREVAQDAQRVLRPGGLYTMNIVDFPPSDFVTSAVRTVQSVFRHVVLISYDEVIGKTTGGNVIVVASDTPINLGDLRASLQARDPSGLLTVADEQRTARFTECATVLTDDFAPVDQLITVPLRYW</sequence>
<dbReference type="EMBL" id="CP012752">
    <property type="protein sequence ID" value="ALG06178.1"/>
    <property type="molecule type" value="Genomic_DNA"/>
</dbReference>
<gene>
    <name evidence="1" type="ORF">AOZ06_03895</name>
</gene>